<evidence type="ECO:0000256" key="1">
    <source>
        <dbReference type="SAM" id="Phobius"/>
    </source>
</evidence>
<dbReference type="Proteomes" id="UP001570417">
    <property type="component" value="Unassembled WGS sequence"/>
</dbReference>
<feature type="transmembrane region" description="Helical" evidence="1">
    <location>
        <begin position="189"/>
        <end position="209"/>
    </location>
</feature>
<feature type="transmembrane region" description="Helical" evidence="1">
    <location>
        <begin position="215"/>
        <end position="244"/>
    </location>
</feature>
<feature type="transmembrane region" description="Helical" evidence="1">
    <location>
        <begin position="158"/>
        <end position="177"/>
    </location>
</feature>
<sequence>MKILLIFACLILPIAFVIGMHNLIAHFMIPRVMRSQASRSLYFISAFIGVPIHELSHAFFAVLFRHKIDKMCLFQRESSGRLGYVQHRWNTRSLYQVIGLFFIAIAPLFGAGLVIVLSRYSFNIPIEGFHYTTQNANLVDMVKVIYSNMTILTHSAMGQWHAFAWLIAMSLISFHCIPSRTDFNHALKGSFIVLAVISLLLVSFDVLNFQSASSIIFVVWSVSVTMLSLVFVSSLLWWGILLLFSSIPSR</sequence>
<protein>
    <recommendedName>
        <fullName evidence="4">M50 family peptidase</fullName>
    </recommendedName>
</protein>
<gene>
    <name evidence="2" type="ORF">AB4566_11600</name>
</gene>
<name>A0ABV4NBX0_9VIBR</name>
<feature type="transmembrane region" description="Helical" evidence="1">
    <location>
        <begin position="94"/>
        <end position="117"/>
    </location>
</feature>
<evidence type="ECO:0008006" key="4">
    <source>
        <dbReference type="Google" id="ProtNLM"/>
    </source>
</evidence>
<keyword evidence="1" id="KW-1133">Transmembrane helix</keyword>
<evidence type="ECO:0000313" key="2">
    <source>
        <dbReference type="EMBL" id="MFA0568919.1"/>
    </source>
</evidence>
<keyword evidence="3" id="KW-1185">Reference proteome</keyword>
<dbReference type="RefSeq" id="WP_372266198.1">
    <property type="nucleotide sequence ID" value="NZ_JBFRUW010000042.1"/>
</dbReference>
<keyword evidence="1" id="KW-0812">Transmembrane</keyword>
<proteinExistence type="predicted"/>
<feature type="transmembrane region" description="Helical" evidence="1">
    <location>
        <begin position="41"/>
        <end position="64"/>
    </location>
</feature>
<comment type="caution">
    <text evidence="2">The sequence shown here is derived from an EMBL/GenBank/DDBJ whole genome shotgun (WGS) entry which is preliminary data.</text>
</comment>
<evidence type="ECO:0000313" key="3">
    <source>
        <dbReference type="Proteomes" id="UP001570417"/>
    </source>
</evidence>
<keyword evidence="1" id="KW-0472">Membrane</keyword>
<organism evidence="2 3">
    <name type="scientific">Vibrio gallaecicus</name>
    <dbReference type="NCBI Taxonomy" id="552386"/>
    <lineage>
        <taxon>Bacteria</taxon>
        <taxon>Pseudomonadati</taxon>
        <taxon>Pseudomonadota</taxon>
        <taxon>Gammaproteobacteria</taxon>
        <taxon>Vibrionales</taxon>
        <taxon>Vibrionaceae</taxon>
        <taxon>Vibrio</taxon>
    </lineage>
</organism>
<accession>A0ABV4NBX0</accession>
<dbReference type="EMBL" id="JBFRUW010000042">
    <property type="protein sequence ID" value="MFA0568919.1"/>
    <property type="molecule type" value="Genomic_DNA"/>
</dbReference>
<reference evidence="2 3" key="1">
    <citation type="journal article" date="2024" name="ISME J.">
        <title>Tailless and filamentous prophages are predominant in marine Vibrio.</title>
        <authorList>
            <person name="Steensen K."/>
            <person name="Seneca J."/>
            <person name="Bartlau N."/>
            <person name="Yu X.A."/>
            <person name="Hussain F.A."/>
            <person name="Polz M.F."/>
        </authorList>
    </citation>
    <scope>NUCLEOTIDE SEQUENCE [LARGE SCALE GENOMIC DNA]</scope>
    <source>
        <strain evidence="2 3">10N.222.51.A1</strain>
    </source>
</reference>